<evidence type="ECO:0000313" key="6">
    <source>
        <dbReference type="EMBL" id="CBW25644.1"/>
    </source>
</evidence>
<keyword evidence="7" id="KW-1185">Reference proteome</keyword>
<accession>E1X5S7</accession>
<dbReference type="STRING" id="862908.BMS_0740"/>
<dbReference type="InterPro" id="IPR009003">
    <property type="entry name" value="Peptidase_S1_PA"/>
</dbReference>
<dbReference type="InterPro" id="IPR011990">
    <property type="entry name" value="TPR-like_helical_dom_sf"/>
</dbReference>
<feature type="chain" id="PRO_5003154599" evidence="4">
    <location>
        <begin position="23"/>
        <end position="556"/>
    </location>
</feature>
<proteinExistence type="predicted"/>
<evidence type="ECO:0000259" key="5">
    <source>
        <dbReference type="PROSITE" id="PS50240"/>
    </source>
</evidence>
<dbReference type="PATRIC" id="fig|862908.3.peg.712"/>
<dbReference type="AlphaFoldDB" id="E1X5S7"/>
<dbReference type="PRINTS" id="PR00722">
    <property type="entry name" value="CHYMOTRYPSIN"/>
</dbReference>
<feature type="repeat" description="ANK" evidence="2">
    <location>
        <begin position="433"/>
        <end position="465"/>
    </location>
</feature>
<dbReference type="HOGENOM" id="CLU_489810_0_0_7"/>
<protein>
    <submittedName>
        <fullName evidence="6">Protease</fullName>
    </submittedName>
</protein>
<dbReference type="SUPFAM" id="SSF48452">
    <property type="entry name" value="TPR-like"/>
    <property type="match status" value="1"/>
</dbReference>
<evidence type="ECO:0000256" key="1">
    <source>
        <dbReference type="ARBA" id="ARBA00023157"/>
    </source>
</evidence>
<dbReference type="Proteomes" id="UP000008963">
    <property type="component" value="Chromosome"/>
</dbReference>
<dbReference type="SMART" id="SM00020">
    <property type="entry name" value="Tryp_SPc"/>
    <property type="match status" value="1"/>
</dbReference>
<keyword evidence="3" id="KW-0720">Serine protease</keyword>
<dbReference type="eggNOG" id="COG0457">
    <property type="taxonomic scope" value="Bacteria"/>
</dbReference>
<dbReference type="Gene3D" id="1.25.40.10">
    <property type="entry name" value="Tetratricopeptide repeat domain"/>
    <property type="match status" value="1"/>
</dbReference>
<dbReference type="Pfam" id="PF00089">
    <property type="entry name" value="Trypsin"/>
    <property type="match status" value="1"/>
</dbReference>
<dbReference type="PANTHER" id="PTHR24256">
    <property type="entry name" value="TRYPTASE-RELATED"/>
    <property type="match status" value="1"/>
</dbReference>
<keyword evidence="2" id="KW-0040">ANK repeat</keyword>
<dbReference type="SUPFAM" id="SSF50494">
    <property type="entry name" value="Trypsin-like serine proteases"/>
    <property type="match status" value="1"/>
</dbReference>
<dbReference type="SMART" id="SM00248">
    <property type="entry name" value="ANK"/>
    <property type="match status" value="3"/>
</dbReference>
<dbReference type="InterPro" id="IPR033116">
    <property type="entry name" value="TRYPSIN_SER"/>
</dbReference>
<dbReference type="PROSITE" id="PS51257">
    <property type="entry name" value="PROKAR_LIPOPROTEIN"/>
    <property type="match status" value="1"/>
</dbReference>
<dbReference type="OrthoDB" id="5289868at2"/>
<evidence type="ECO:0000256" key="2">
    <source>
        <dbReference type="PROSITE-ProRule" id="PRU00023"/>
    </source>
</evidence>
<evidence type="ECO:0000256" key="4">
    <source>
        <dbReference type="SAM" id="SignalP"/>
    </source>
</evidence>
<dbReference type="GO" id="GO:0006508">
    <property type="term" value="P:proteolysis"/>
    <property type="evidence" value="ECO:0007669"/>
    <property type="project" value="UniProtKB-KW"/>
</dbReference>
<feature type="signal peptide" evidence="4">
    <location>
        <begin position="1"/>
        <end position="22"/>
    </location>
</feature>
<dbReference type="EMBL" id="FQ312005">
    <property type="protein sequence ID" value="CBW25644.1"/>
    <property type="molecule type" value="Genomic_DNA"/>
</dbReference>
<dbReference type="eggNOG" id="COG5640">
    <property type="taxonomic scope" value="Bacteria"/>
</dbReference>
<dbReference type="PROSITE" id="PS50088">
    <property type="entry name" value="ANK_REPEAT"/>
    <property type="match status" value="1"/>
</dbReference>
<sequence>MRVSLILLSLLILSSCSKSEQAASGAGKELIASSIYGGDRVEEGKWKSVVSISKLNYKDEVTTSFCTGTLIDKKTVLSAAHCFKRVKDYYLRSAAITLDNIDAKERSFIRIKNVRIHPDYTGENSASDFALIDLESEANVSDDEILPIYTSTDYEKGQGVELVGFGKTEAGTNGIKFEVSTQIREDLQTEFSAGGNGKDTCAGDSGGPLFIKNEEGIFALAGVTSRTPDDANSYCGDKTIYGKAAHAMKWIESERLIDKALALNSKESIDVLKLAAKSFRKYYKVYQHLGEYYLKFSMHDLAESALLKAIILRKDDKRSLDLLRELYSVTGDIDKEITILKRLLFLSPGEESYFLRLDFFGQTSEAEITRGLGRFRSGDIHMALADLELHRDNSRAAFVLSFCEFKSRNYEEAKIILNSIKEEIPFVDIRDSRGDSFLMAAVFEGEEEIVRELLRFKPNLKVKDSYGNNLAQIAWWAKEFSLVKLMVSLGVEWNANDYFQQFIYFIQGERISEVRFFLDMGVDINLVGPKGERAINLARETGNLELIKLIENYGKE</sequence>
<gene>
    <name evidence="6" type="ordered locus">BMS_0740</name>
</gene>
<dbReference type="SUPFAM" id="SSF48403">
    <property type="entry name" value="Ankyrin repeat"/>
    <property type="match status" value="1"/>
</dbReference>
<evidence type="ECO:0000256" key="3">
    <source>
        <dbReference type="RuleBase" id="RU363034"/>
    </source>
</evidence>
<dbReference type="InterPro" id="IPR001254">
    <property type="entry name" value="Trypsin_dom"/>
</dbReference>
<name>E1X5S7_HALMS</name>
<dbReference type="Gene3D" id="1.25.40.20">
    <property type="entry name" value="Ankyrin repeat-containing domain"/>
    <property type="match status" value="1"/>
</dbReference>
<dbReference type="PROSITE" id="PS00134">
    <property type="entry name" value="TRYPSIN_HIS"/>
    <property type="match status" value="1"/>
</dbReference>
<dbReference type="PROSITE" id="PS00135">
    <property type="entry name" value="TRYPSIN_SER"/>
    <property type="match status" value="1"/>
</dbReference>
<keyword evidence="3 6" id="KW-0645">Protease</keyword>
<reference evidence="7" key="1">
    <citation type="journal article" date="2013" name="ISME J.">
        <title>A small predatory core genome in the divergent marine Bacteriovorax marinus SJ and the terrestrial Bdellovibrio bacteriovorus.</title>
        <authorList>
            <person name="Crossman L.C."/>
            <person name="Chen H."/>
            <person name="Cerdeno-Tarraga A.M."/>
            <person name="Brooks K."/>
            <person name="Quail M.A."/>
            <person name="Pineiro S.A."/>
            <person name="Hobley L."/>
            <person name="Sockett R.E."/>
            <person name="Bentley S.D."/>
            <person name="Parkhill J."/>
            <person name="Williams H.N."/>
            <person name="Stine O.C."/>
        </authorList>
    </citation>
    <scope>NUCLEOTIDE SEQUENCE [LARGE SCALE GENOMIC DNA]</scope>
    <source>
        <strain evidence="7">ATCC BAA-682 / DSM 15412 / SJ</strain>
    </source>
</reference>
<feature type="domain" description="Peptidase S1" evidence="5">
    <location>
        <begin position="35"/>
        <end position="256"/>
    </location>
</feature>
<dbReference type="RefSeq" id="WP_014243430.1">
    <property type="nucleotide sequence ID" value="NC_016620.1"/>
</dbReference>
<dbReference type="InterPro" id="IPR036770">
    <property type="entry name" value="Ankyrin_rpt-contain_sf"/>
</dbReference>
<dbReference type="InterPro" id="IPR043504">
    <property type="entry name" value="Peptidase_S1_PA_chymotrypsin"/>
</dbReference>
<dbReference type="KEGG" id="bmx:BMS_0740"/>
<organism evidence="6 7">
    <name type="scientific">Halobacteriovorax marinus (strain ATCC BAA-682 / DSM 15412 / SJ)</name>
    <name type="common">Bacteriovorax marinus</name>
    <dbReference type="NCBI Taxonomy" id="862908"/>
    <lineage>
        <taxon>Bacteria</taxon>
        <taxon>Pseudomonadati</taxon>
        <taxon>Bdellovibrionota</taxon>
        <taxon>Bacteriovoracia</taxon>
        <taxon>Bacteriovoracales</taxon>
        <taxon>Halobacteriovoraceae</taxon>
        <taxon>Halobacteriovorax</taxon>
    </lineage>
</organism>
<dbReference type="InterPro" id="IPR001314">
    <property type="entry name" value="Peptidase_S1A"/>
</dbReference>
<dbReference type="GO" id="GO:0004252">
    <property type="term" value="F:serine-type endopeptidase activity"/>
    <property type="evidence" value="ECO:0007669"/>
    <property type="project" value="InterPro"/>
</dbReference>
<dbReference type="InterPro" id="IPR002110">
    <property type="entry name" value="Ankyrin_rpt"/>
</dbReference>
<keyword evidence="1" id="KW-1015">Disulfide bond</keyword>
<dbReference type="Gene3D" id="2.40.10.10">
    <property type="entry name" value="Trypsin-like serine proteases"/>
    <property type="match status" value="1"/>
</dbReference>
<evidence type="ECO:0000313" key="7">
    <source>
        <dbReference type="Proteomes" id="UP000008963"/>
    </source>
</evidence>
<dbReference type="eggNOG" id="COG0666">
    <property type="taxonomic scope" value="Bacteria"/>
</dbReference>
<keyword evidence="4" id="KW-0732">Signal</keyword>
<dbReference type="PROSITE" id="PS50240">
    <property type="entry name" value="TRYPSIN_DOM"/>
    <property type="match status" value="1"/>
</dbReference>
<dbReference type="InterPro" id="IPR051487">
    <property type="entry name" value="Ser/Thr_Proteases_Immune/Dev"/>
</dbReference>
<keyword evidence="3" id="KW-0378">Hydrolase</keyword>
<dbReference type="InterPro" id="IPR018114">
    <property type="entry name" value="TRYPSIN_HIS"/>
</dbReference>